<protein>
    <submittedName>
        <fullName evidence="2">Uncharacterized protein</fullName>
    </submittedName>
</protein>
<organism evidence="2 3">
    <name type="scientific">Prevotella nigrescens CC14M</name>
    <dbReference type="NCBI Taxonomy" id="1073366"/>
    <lineage>
        <taxon>Bacteria</taxon>
        <taxon>Pseudomonadati</taxon>
        <taxon>Bacteroidota</taxon>
        <taxon>Bacteroidia</taxon>
        <taxon>Bacteroidales</taxon>
        <taxon>Prevotellaceae</taxon>
        <taxon>Prevotella</taxon>
    </lineage>
</organism>
<proteinExistence type="predicted"/>
<sequence length="76" mass="8723">MSIYSINGCIFLGTSIGYLFKIESITYATSIFCIIAIYKLLKTKYKKVIYIYSILMIAFYILSLYVSVSIPKNLQL</sequence>
<comment type="caution">
    <text evidence="2">The sequence shown here is derived from an EMBL/GenBank/DDBJ whole genome shotgun (WGS) entry which is preliminary data.</text>
</comment>
<evidence type="ECO:0000256" key="1">
    <source>
        <dbReference type="SAM" id="Phobius"/>
    </source>
</evidence>
<gene>
    <name evidence="2" type="ORF">HMPREF1173_01708</name>
</gene>
<feature type="transmembrane region" description="Helical" evidence="1">
    <location>
        <begin position="48"/>
        <end position="68"/>
    </location>
</feature>
<dbReference type="HOGENOM" id="CLU_2684759_0_0_10"/>
<dbReference type="AlphaFoldDB" id="V8CMN7"/>
<keyword evidence="3" id="KW-1185">Reference proteome</keyword>
<keyword evidence="1" id="KW-0472">Membrane</keyword>
<keyword evidence="1" id="KW-1133">Transmembrane helix</keyword>
<evidence type="ECO:0000313" key="2">
    <source>
        <dbReference type="EMBL" id="ETD28290.1"/>
    </source>
</evidence>
<dbReference type="EMBL" id="AZJH01000025">
    <property type="protein sequence ID" value="ETD28290.1"/>
    <property type="molecule type" value="Genomic_DNA"/>
</dbReference>
<name>V8CMN7_9BACT</name>
<keyword evidence="1" id="KW-0812">Transmembrane</keyword>
<feature type="transmembrane region" description="Helical" evidence="1">
    <location>
        <begin position="24"/>
        <end position="41"/>
    </location>
</feature>
<evidence type="ECO:0000313" key="3">
    <source>
        <dbReference type="Proteomes" id="UP000018727"/>
    </source>
</evidence>
<reference evidence="2 3" key="1">
    <citation type="submission" date="2013-10" db="EMBL/GenBank/DDBJ databases">
        <title>The Genome Sequence of Prevotella nigrescens CC14M.</title>
        <authorList>
            <consortium name="The Broad Institute Genomics Platform"/>
            <person name="Earl A."/>
            <person name="Allen-Vercoe E."/>
            <person name="Daigneault M."/>
            <person name="Young S.K."/>
            <person name="Zeng Q."/>
            <person name="Gargeya S."/>
            <person name="Fitzgerald M."/>
            <person name="Abouelleil A."/>
            <person name="Alvarado L."/>
            <person name="Chapman S.B."/>
            <person name="Gainer-Dewar J."/>
            <person name="Goldberg J."/>
            <person name="Griggs A."/>
            <person name="Gujja S."/>
            <person name="Hansen M."/>
            <person name="Howarth C."/>
            <person name="Imamovic A."/>
            <person name="Ireland A."/>
            <person name="Larimer J."/>
            <person name="McCowan C."/>
            <person name="Murphy C."/>
            <person name="Pearson M."/>
            <person name="Poon T.W."/>
            <person name="Priest M."/>
            <person name="Roberts A."/>
            <person name="Saif S."/>
            <person name="Shea T."/>
            <person name="Sykes S."/>
            <person name="Wortman J."/>
            <person name="Nusbaum C."/>
            <person name="Birren B."/>
        </authorList>
    </citation>
    <scope>NUCLEOTIDE SEQUENCE [LARGE SCALE GENOMIC DNA]</scope>
    <source>
        <strain evidence="2 3">CC14M</strain>
    </source>
</reference>
<accession>V8CMN7</accession>
<dbReference type="Proteomes" id="UP000018727">
    <property type="component" value="Unassembled WGS sequence"/>
</dbReference>